<evidence type="ECO:0000259" key="8">
    <source>
        <dbReference type="PROSITE" id="PS50048"/>
    </source>
</evidence>
<keyword evidence="7" id="KW-1133">Transmembrane helix</keyword>
<dbReference type="GO" id="GO:0008270">
    <property type="term" value="F:zinc ion binding"/>
    <property type="evidence" value="ECO:0007669"/>
    <property type="project" value="InterPro"/>
</dbReference>
<dbReference type="Pfam" id="PF04082">
    <property type="entry name" value="Fungal_trans"/>
    <property type="match status" value="1"/>
</dbReference>
<feature type="domain" description="Zn(2)-C6 fungal-type" evidence="8">
    <location>
        <begin position="31"/>
        <end position="61"/>
    </location>
</feature>
<dbReference type="InterPro" id="IPR007219">
    <property type="entry name" value="XnlR_reg_dom"/>
</dbReference>
<evidence type="ECO:0000256" key="3">
    <source>
        <dbReference type="ARBA" id="ARBA00023125"/>
    </source>
</evidence>
<dbReference type="PANTHER" id="PTHR47424:SF3">
    <property type="entry name" value="REGULATORY PROTEIN GAL4"/>
    <property type="match status" value="1"/>
</dbReference>
<keyword evidence="10" id="KW-1185">Reference proteome</keyword>
<evidence type="ECO:0000313" key="10">
    <source>
        <dbReference type="Proteomes" id="UP000799766"/>
    </source>
</evidence>
<dbReference type="PROSITE" id="PS00463">
    <property type="entry name" value="ZN2_CY6_FUNGAL_1"/>
    <property type="match status" value="1"/>
</dbReference>
<keyword evidence="3" id="KW-0238">DNA-binding</keyword>
<evidence type="ECO:0000256" key="5">
    <source>
        <dbReference type="ARBA" id="ARBA00023242"/>
    </source>
</evidence>
<dbReference type="InterPro" id="IPR051127">
    <property type="entry name" value="Fungal_SecMet_Regulators"/>
</dbReference>
<protein>
    <submittedName>
        <fullName evidence="9">Fungal-specific transcription factor domain-containing protein</fullName>
    </submittedName>
</protein>
<dbReference type="SMART" id="SM00906">
    <property type="entry name" value="Fungal_trans"/>
    <property type="match status" value="1"/>
</dbReference>
<dbReference type="GO" id="GO:0000435">
    <property type="term" value="P:positive regulation of transcription from RNA polymerase II promoter by galactose"/>
    <property type="evidence" value="ECO:0007669"/>
    <property type="project" value="TreeGrafter"/>
</dbReference>
<dbReference type="GO" id="GO:0000981">
    <property type="term" value="F:DNA-binding transcription factor activity, RNA polymerase II-specific"/>
    <property type="evidence" value="ECO:0007669"/>
    <property type="project" value="InterPro"/>
</dbReference>
<evidence type="ECO:0000256" key="4">
    <source>
        <dbReference type="ARBA" id="ARBA00023163"/>
    </source>
</evidence>
<evidence type="ECO:0000256" key="1">
    <source>
        <dbReference type="ARBA" id="ARBA00022723"/>
    </source>
</evidence>
<name>A0A6A6NNY5_9PEZI</name>
<dbReference type="SMART" id="SM00066">
    <property type="entry name" value="GAL4"/>
    <property type="match status" value="1"/>
</dbReference>
<dbReference type="SUPFAM" id="SSF57701">
    <property type="entry name" value="Zn2/Cys6 DNA-binding domain"/>
    <property type="match status" value="1"/>
</dbReference>
<dbReference type="Pfam" id="PF00172">
    <property type="entry name" value="Zn_clus"/>
    <property type="match status" value="1"/>
</dbReference>
<feature type="region of interest" description="Disordered" evidence="6">
    <location>
        <begin position="1"/>
        <end position="20"/>
    </location>
</feature>
<evidence type="ECO:0000256" key="6">
    <source>
        <dbReference type="SAM" id="MobiDB-lite"/>
    </source>
</evidence>
<dbReference type="CDD" id="cd12148">
    <property type="entry name" value="fungal_TF_MHR"/>
    <property type="match status" value="1"/>
</dbReference>
<keyword evidence="7" id="KW-0472">Membrane</keyword>
<evidence type="ECO:0000313" key="9">
    <source>
        <dbReference type="EMBL" id="KAF2453197.1"/>
    </source>
</evidence>
<dbReference type="OrthoDB" id="10260017at2759"/>
<dbReference type="PROSITE" id="PS50048">
    <property type="entry name" value="ZN2_CY6_FUNGAL_2"/>
    <property type="match status" value="1"/>
</dbReference>
<dbReference type="GO" id="GO:0005634">
    <property type="term" value="C:nucleus"/>
    <property type="evidence" value="ECO:0007669"/>
    <property type="project" value="TreeGrafter"/>
</dbReference>
<gene>
    <name evidence="9" type="ORF">BDY21DRAFT_403730</name>
</gene>
<keyword evidence="1" id="KW-0479">Metal-binding</keyword>
<keyword evidence="7" id="KW-0812">Transmembrane</keyword>
<sequence length="752" mass="83970">MNDGSKAAEAAEANDMVQQGGGSKRRRIALACNACRVKKSRCDGARPKCTLCSDLGFECVYVQSASSSNIIVGKEYLADLENRVQIIEERLKLFPPGSDGQQTPTSSTAAKDTPQLLDLVKPPIATPGEDADEQDMAGTEDPVDAMGAVAFAKEEESAFFGPSSNISFLRHIRRAVERARKTDAPWAPQTPQATQHLDGAIIRSMPPPSSPIAHSKSESISSNQGQLNLYALPPDTHIRALLQSYFNNTGFLFPYLHKETFLQTFEQTRGQNPKSIRKTWLGLLNVVLALATTTKVQLQPEMKAQQRMEESEVFYHRAFGLCQSQMLRGTSVEIVQCLLLMSQYLQGTQKSVQAWTLHGLAIKAAFQLGLHSKEASRAFPPLERELRKRLWFGCVMLDRTHSMTFGRPSTISESCVKLDLPMEFDTILSQGHSLPPMRGPTSLPFFTATIKLYEIMWHIIDRMYGQNVESEKPLEVGDLVSQLVTLEQELLEWRSTLPPSLLLRSAAEVESFQDKDFAELHVRMMERLKIILTLRYLNLQILLHRPILSKFLDCSNQPHFNPQVLSQLVEYGSHNVQKCLGSAMELISIVASTVARIGNCRDLLGAWWFSLYYTFNAALAIFACLLVCRRENQAAPRFSIPEVDARRCLHKSIEALRLLDSGNYMVERCCAYLEQCNSALGSINQSFAAPVPMTASVPRPMSSQDFYATGIAHFGQSPLGMEFGEFMEDSDFNFFNPHFPIDATNAVLPSPR</sequence>
<dbReference type="Gene3D" id="4.10.240.10">
    <property type="entry name" value="Zn(2)-C6 fungal-type DNA-binding domain"/>
    <property type="match status" value="1"/>
</dbReference>
<dbReference type="InterPro" id="IPR036864">
    <property type="entry name" value="Zn2-C6_fun-type_DNA-bd_sf"/>
</dbReference>
<dbReference type="Proteomes" id="UP000799766">
    <property type="component" value="Unassembled WGS sequence"/>
</dbReference>
<evidence type="ECO:0000256" key="7">
    <source>
        <dbReference type="SAM" id="Phobius"/>
    </source>
</evidence>
<dbReference type="InterPro" id="IPR001138">
    <property type="entry name" value="Zn2Cys6_DnaBD"/>
</dbReference>
<dbReference type="GO" id="GO:0006351">
    <property type="term" value="P:DNA-templated transcription"/>
    <property type="evidence" value="ECO:0007669"/>
    <property type="project" value="InterPro"/>
</dbReference>
<keyword evidence="4" id="KW-0804">Transcription</keyword>
<dbReference type="EMBL" id="MU001699">
    <property type="protein sequence ID" value="KAF2453197.1"/>
    <property type="molecule type" value="Genomic_DNA"/>
</dbReference>
<dbReference type="GO" id="GO:0000978">
    <property type="term" value="F:RNA polymerase II cis-regulatory region sequence-specific DNA binding"/>
    <property type="evidence" value="ECO:0007669"/>
    <property type="project" value="TreeGrafter"/>
</dbReference>
<reference evidence="9" key="1">
    <citation type="journal article" date="2020" name="Stud. Mycol.">
        <title>101 Dothideomycetes genomes: a test case for predicting lifestyles and emergence of pathogens.</title>
        <authorList>
            <person name="Haridas S."/>
            <person name="Albert R."/>
            <person name="Binder M."/>
            <person name="Bloem J."/>
            <person name="Labutti K."/>
            <person name="Salamov A."/>
            <person name="Andreopoulos B."/>
            <person name="Baker S."/>
            <person name="Barry K."/>
            <person name="Bills G."/>
            <person name="Bluhm B."/>
            <person name="Cannon C."/>
            <person name="Castanera R."/>
            <person name="Culley D."/>
            <person name="Daum C."/>
            <person name="Ezra D."/>
            <person name="Gonzalez J."/>
            <person name="Henrissat B."/>
            <person name="Kuo A."/>
            <person name="Liang C."/>
            <person name="Lipzen A."/>
            <person name="Lutzoni F."/>
            <person name="Magnuson J."/>
            <person name="Mondo S."/>
            <person name="Nolan M."/>
            <person name="Ohm R."/>
            <person name="Pangilinan J."/>
            <person name="Park H.-J."/>
            <person name="Ramirez L."/>
            <person name="Alfaro M."/>
            <person name="Sun H."/>
            <person name="Tritt A."/>
            <person name="Yoshinaga Y."/>
            <person name="Zwiers L.-H."/>
            <person name="Turgeon B."/>
            <person name="Goodwin S."/>
            <person name="Spatafora J."/>
            <person name="Crous P."/>
            <person name="Grigoriev I."/>
        </authorList>
    </citation>
    <scope>NUCLEOTIDE SEQUENCE</scope>
    <source>
        <strain evidence="9">ATCC 16933</strain>
    </source>
</reference>
<feature type="transmembrane region" description="Helical" evidence="7">
    <location>
        <begin position="606"/>
        <end position="628"/>
    </location>
</feature>
<accession>A0A6A6NNY5</accession>
<keyword evidence="5" id="KW-0539">Nucleus</keyword>
<dbReference type="PANTHER" id="PTHR47424">
    <property type="entry name" value="REGULATORY PROTEIN GAL4"/>
    <property type="match status" value="1"/>
</dbReference>
<dbReference type="AlphaFoldDB" id="A0A6A6NNY5"/>
<keyword evidence="2" id="KW-0805">Transcription regulation</keyword>
<evidence type="ECO:0000256" key="2">
    <source>
        <dbReference type="ARBA" id="ARBA00023015"/>
    </source>
</evidence>
<organism evidence="9 10">
    <name type="scientific">Lineolata rhizophorae</name>
    <dbReference type="NCBI Taxonomy" id="578093"/>
    <lineage>
        <taxon>Eukaryota</taxon>
        <taxon>Fungi</taxon>
        <taxon>Dikarya</taxon>
        <taxon>Ascomycota</taxon>
        <taxon>Pezizomycotina</taxon>
        <taxon>Dothideomycetes</taxon>
        <taxon>Dothideomycetes incertae sedis</taxon>
        <taxon>Lineolatales</taxon>
        <taxon>Lineolataceae</taxon>
        <taxon>Lineolata</taxon>
    </lineage>
</organism>
<dbReference type="CDD" id="cd00067">
    <property type="entry name" value="GAL4"/>
    <property type="match status" value="1"/>
</dbReference>
<proteinExistence type="predicted"/>